<dbReference type="NCBIfam" id="TIGR00285">
    <property type="entry name" value="DNA-binding protein Alba"/>
    <property type="match status" value="1"/>
</dbReference>
<dbReference type="AlphaFoldDB" id="A0A133VA32"/>
<gene>
    <name evidence="8" type="ORF">AKJ47_02500</name>
</gene>
<evidence type="ECO:0000313" key="8">
    <source>
        <dbReference type="EMBL" id="KXB03310.1"/>
    </source>
</evidence>
<reference evidence="8 9" key="1">
    <citation type="journal article" date="2016" name="Sci. Rep.">
        <title>Metabolic traits of an uncultured archaeal lineage -MSBL1- from brine pools of the Red Sea.</title>
        <authorList>
            <person name="Mwirichia R."/>
            <person name="Alam I."/>
            <person name="Rashid M."/>
            <person name="Vinu M."/>
            <person name="Ba-Alawi W."/>
            <person name="Anthony Kamau A."/>
            <person name="Kamanda Ngugi D."/>
            <person name="Goker M."/>
            <person name="Klenk H.P."/>
            <person name="Bajic V."/>
            <person name="Stingl U."/>
        </authorList>
    </citation>
    <scope>NUCLEOTIDE SEQUENCE [LARGE SCALE GENOMIC DNA]</scope>
    <source>
        <strain evidence="8">SCGC-AAA261G05</strain>
    </source>
</reference>
<feature type="domain" description="DNA/RNA-binding protein Alba-like" evidence="7">
    <location>
        <begin position="7"/>
        <end position="67"/>
    </location>
</feature>
<dbReference type="Proteomes" id="UP000070405">
    <property type="component" value="Unassembled WGS sequence"/>
</dbReference>
<dbReference type="InterPro" id="IPR002775">
    <property type="entry name" value="DNA/RNA-bd_Alba-like"/>
</dbReference>
<evidence type="ECO:0000256" key="3">
    <source>
        <dbReference type="ARBA" id="ARBA00008018"/>
    </source>
</evidence>
<evidence type="ECO:0000313" key="9">
    <source>
        <dbReference type="Proteomes" id="UP000070405"/>
    </source>
</evidence>
<dbReference type="EMBL" id="LHYA01000031">
    <property type="protein sequence ID" value="KXB03310.1"/>
    <property type="molecule type" value="Genomic_DNA"/>
</dbReference>
<dbReference type="PIRSF" id="PIRSF028732">
    <property type="entry name" value="Alba"/>
    <property type="match status" value="1"/>
</dbReference>
<protein>
    <submittedName>
        <fullName evidence="8">RNA-binding protein</fullName>
    </submittedName>
</protein>
<evidence type="ECO:0000256" key="6">
    <source>
        <dbReference type="ARBA" id="ARBA00023125"/>
    </source>
</evidence>
<organism evidence="8 9">
    <name type="scientific">candidate division MSBL1 archaeon SCGC-AAA261G05</name>
    <dbReference type="NCBI Taxonomy" id="1698276"/>
    <lineage>
        <taxon>Archaea</taxon>
        <taxon>Methanobacteriati</taxon>
        <taxon>Methanobacteriota</taxon>
        <taxon>candidate division MSBL1</taxon>
    </lineage>
</organism>
<evidence type="ECO:0000256" key="1">
    <source>
        <dbReference type="ARBA" id="ARBA00004286"/>
    </source>
</evidence>
<accession>A0A133VA32</accession>
<dbReference type="Pfam" id="PF01918">
    <property type="entry name" value="Alba"/>
    <property type="match status" value="1"/>
</dbReference>
<proteinExistence type="inferred from homology"/>
<sequence>MSQKDLIYVGDKPVMKYVQAIITQIGEGAEEVSVKARGRAINRAADAAEIVRNRFLEKYDIREIKTGTERWYE</sequence>
<dbReference type="GO" id="GO:0005694">
    <property type="term" value="C:chromosome"/>
    <property type="evidence" value="ECO:0007669"/>
    <property type="project" value="UniProtKB-SubCell"/>
</dbReference>
<evidence type="ECO:0000256" key="2">
    <source>
        <dbReference type="ARBA" id="ARBA00004496"/>
    </source>
</evidence>
<keyword evidence="6" id="KW-0238">DNA-binding</keyword>
<dbReference type="NCBIfam" id="NF003088">
    <property type="entry name" value="PRK04015.1"/>
    <property type="match status" value="1"/>
</dbReference>
<evidence type="ECO:0000256" key="5">
    <source>
        <dbReference type="ARBA" id="ARBA00022490"/>
    </source>
</evidence>
<dbReference type="Gene3D" id="3.30.110.20">
    <property type="entry name" value="Alba-like domain"/>
    <property type="match status" value="1"/>
</dbReference>
<dbReference type="SUPFAM" id="SSF82704">
    <property type="entry name" value="AlbA-like"/>
    <property type="match status" value="1"/>
</dbReference>
<keyword evidence="9" id="KW-1185">Reference proteome</keyword>
<comment type="similarity">
    <text evidence="3">Belongs to the histone-like Alba family.</text>
</comment>
<keyword evidence="5" id="KW-0963">Cytoplasm</keyword>
<evidence type="ECO:0000256" key="4">
    <source>
        <dbReference type="ARBA" id="ARBA00022454"/>
    </source>
</evidence>
<comment type="subcellular location">
    <subcellularLocation>
        <location evidence="1">Chromosome</location>
    </subcellularLocation>
    <subcellularLocation>
        <location evidence="2">Cytoplasm</location>
    </subcellularLocation>
</comment>
<evidence type="ECO:0000259" key="7">
    <source>
        <dbReference type="Pfam" id="PF01918"/>
    </source>
</evidence>
<dbReference type="GO" id="GO:0005737">
    <property type="term" value="C:cytoplasm"/>
    <property type="evidence" value="ECO:0007669"/>
    <property type="project" value="UniProtKB-SubCell"/>
</dbReference>
<dbReference type="InterPro" id="IPR036882">
    <property type="entry name" value="Alba-like_dom_sf"/>
</dbReference>
<dbReference type="GO" id="GO:0003723">
    <property type="term" value="F:RNA binding"/>
    <property type="evidence" value="ECO:0007669"/>
    <property type="project" value="InterPro"/>
</dbReference>
<dbReference type="InterPro" id="IPR013795">
    <property type="entry name" value="DNA/RNA-bd_Alba"/>
</dbReference>
<keyword evidence="4" id="KW-0158">Chromosome</keyword>
<dbReference type="GO" id="GO:0003677">
    <property type="term" value="F:DNA binding"/>
    <property type="evidence" value="ECO:0007669"/>
    <property type="project" value="UniProtKB-KW"/>
</dbReference>
<name>A0A133VA32_9EURY</name>
<comment type="caution">
    <text evidence="8">The sequence shown here is derived from an EMBL/GenBank/DDBJ whole genome shotgun (WGS) entry which is preliminary data.</text>
</comment>
<dbReference type="PATRIC" id="fig|1698276.3.peg.401"/>